<dbReference type="InterPro" id="IPR016169">
    <property type="entry name" value="FAD-bd_PCMH_sub2"/>
</dbReference>
<evidence type="ECO:0000256" key="13">
    <source>
        <dbReference type="ARBA" id="ARBA00022984"/>
    </source>
</evidence>
<organism evidence="21 22">
    <name type="scientific">Roseimaritima ulvae</name>
    <dbReference type="NCBI Taxonomy" id="980254"/>
    <lineage>
        <taxon>Bacteria</taxon>
        <taxon>Pseudomonadati</taxon>
        <taxon>Planctomycetota</taxon>
        <taxon>Planctomycetia</taxon>
        <taxon>Pirellulales</taxon>
        <taxon>Pirellulaceae</taxon>
        <taxon>Roseimaritima</taxon>
    </lineage>
</organism>
<evidence type="ECO:0000256" key="3">
    <source>
        <dbReference type="ARBA" id="ARBA00004496"/>
    </source>
</evidence>
<sequence>MSFPEPLQHLIQHDQPLAQLTWLGIGGPARYFAEPHTREQLVALVQHAHEAEIPVRVLGSGSNVLVREAGFDGLVISLAAAALGQVSVEGTQLTAGAGAKLSHAITHAVGAGLGGLEHLAGIPGTVGSAVCGNAGAGSGDIGSVVHSVEVLDRDGTVRHIGPDELQFSHRKSNLSGLIILSVTFQLEAREVGPLTKRLQKLWIVAHNQRPFDEPRIAQPFIDPDGFSVDDLIQQAGMSGMRLGNASLASGKPNYLLAHSGATSEDVVQLLSRVREQVSLQSGIDLQLNLQIW</sequence>
<dbReference type="PANTHER" id="PTHR21071">
    <property type="entry name" value="UDP-N-ACETYLENOLPYRUVOYLGLUCOSAMINE REDUCTASE"/>
    <property type="match status" value="1"/>
</dbReference>
<evidence type="ECO:0000256" key="10">
    <source>
        <dbReference type="ARBA" id="ARBA00022827"/>
    </source>
</evidence>
<dbReference type="AlphaFoldDB" id="A0A5B9QN91"/>
<comment type="function">
    <text evidence="2 19">Cell wall formation.</text>
</comment>
<dbReference type="UniPathway" id="UPA00219"/>
<dbReference type="Gene3D" id="3.90.78.10">
    <property type="entry name" value="UDP-N-acetylenolpyruvoylglucosamine reductase, C-terminal domain"/>
    <property type="match status" value="1"/>
</dbReference>
<dbReference type="Pfam" id="PF02873">
    <property type="entry name" value="MurB_C"/>
    <property type="match status" value="1"/>
</dbReference>
<dbReference type="GO" id="GO:0008360">
    <property type="term" value="P:regulation of cell shape"/>
    <property type="evidence" value="ECO:0007669"/>
    <property type="project" value="UniProtKB-KW"/>
</dbReference>
<dbReference type="EMBL" id="CP042914">
    <property type="protein sequence ID" value="QEG38486.1"/>
    <property type="molecule type" value="Genomic_DNA"/>
</dbReference>
<comment type="similarity">
    <text evidence="19">Belongs to the MurB family.</text>
</comment>
<dbReference type="PANTHER" id="PTHR21071:SF4">
    <property type="entry name" value="UDP-N-ACETYLENOLPYRUVOYLGLUCOSAMINE REDUCTASE"/>
    <property type="match status" value="1"/>
</dbReference>
<evidence type="ECO:0000256" key="11">
    <source>
        <dbReference type="ARBA" id="ARBA00022857"/>
    </source>
</evidence>
<keyword evidence="14 19" id="KW-0560">Oxidoreductase</keyword>
<dbReference type="SUPFAM" id="SSF56194">
    <property type="entry name" value="Uridine diphospho-N-Acetylenolpyruvylglucosamine reductase, MurB, C-terminal domain"/>
    <property type="match status" value="1"/>
</dbReference>
<protein>
    <recommendedName>
        <fullName evidence="6 19">UDP-N-acetylenolpyruvoylglucosamine reductase</fullName>
        <ecNumber evidence="5 19">1.3.1.98</ecNumber>
    </recommendedName>
    <alternativeName>
        <fullName evidence="17 19">UDP-N-acetylmuramate dehydrogenase</fullName>
    </alternativeName>
</protein>
<reference evidence="21 22" key="1">
    <citation type="submission" date="2019-08" db="EMBL/GenBank/DDBJ databases">
        <title>Deep-cultivation of Planctomycetes and their phenomic and genomic characterization uncovers novel biology.</title>
        <authorList>
            <person name="Wiegand S."/>
            <person name="Jogler M."/>
            <person name="Boedeker C."/>
            <person name="Pinto D."/>
            <person name="Vollmers J."/>
            <person name="Rivas-Marin E."/>
            <person name="Kohn T."/>
            <person name="Peeters S.H."/>
            <person name="Heuer A."/>
            <person name="Rast P."/>
            <person name="Oberbeckmann S."/>
            <person name="Bunk B."/>
            <person name="Jeske O."/>
            <person name="Meyerdierks A."/>
            <person name="Storesund J.E."/>
            <person name="Kallscheuer N."/>
            <person name="Luecker S."/>
            <person name="Lage O.M."/>
            <person name="Pohl T."/>
            <person name="Merkel B.J."/>
            <person name="Hornburger P."/>
            <person name="Mueller R.-W."/>
            <person name="Bruemmer F."/>
            <person name="Labrenz M."/>
            <person name="Spormann A.M."/>
            <person name="Op den Camp H."/>
            <person name="Overmann J."/>
            <person name="Amann R."/>
            <person name="Jetten M.S.M."/>
            <person name="Mascher T."/>
            <person name="Medema M.H."/>
            <person name="Devos D.P."/>
            <person name="Kaster A.-K."/>
            <person name="Ovreas L."/>
            <person name="Rohde M."/>
            <person name="Galperin M.Y."/>
            <person name="Jogler C."/>
        </authorList>
    </citation>
    <scope>NUCLEOTIDE SEQUENCE [LARGE SCALE GENOMIC DNA]</scope>
    <source>
        <strain evidence="21 22">UC8</strain>
    </source>
</reference>
<keyword evidence="8 19" id="KW-0132">Cell division</keyword>
<evidence type="ECO:0000256" key="14">
    <source>
        <dbReference type="ARBA" id="ARBA00023002"/>
    </source>
</evidence>
<evidence type="ECO:0000256" key="5">
    <source>
        <dbReference type="ARBA" id="ARBA00012518"/>
    </source>
</evidence>
<dbReference type="GO" id="GO:0051301">
    <property type="term" value="P:cell division"/>
    <property type="evidence" value="ECO:0007669"/>
    <property type="project" value="UniProtKB-KW"/>
</dbReference>
<dbReference type="RefSeq" id="WP_068137394.1">
    <property type="nucleotide sequence ID" value="NZ_CP042914.1"/>
</dbReference>
<keyword evidence="9 19" id="KW-0285">Flavoprotein</keyword>
<keyword evidence="11 19" id="KW-0521">NADP</keyword>
<comment type="caution">
    <text evidence="19">Lacks conserved residue(s) required for the propagation of feature annotation.</text>
</comment>
<dbReference type="Gene3D" id="3.30.43.10">
    <property type="entry name" value="Uridine Diphospho-n-acetylenolpyruvylglucosamine Reductase, domain 2"/>
    <property type="match status" value="1"/>
</dbReference>
<evidence type="ECO:0000256" key="16">
    <source>
        <dbReference type="ARBA" id="ARBA00023316"/>
    </source>
</evidence>
<dbReference type="GO" id="GO:0009252">
    <property type="term" value="P:peptidoglycan biosynthetic process"/>
    <property type="evidence" value="ECO:0007669"/>
    <property type="project" value="UniProtKB-UniRule"/>
</dbReference>
<evidence type="ECO:0000256" key="7">
    <source>
        <dbReference type="ARBA" id="ARBA00022490"/>
    </source>
</evidence>
<keyword evidence="7 19" id="KW-0963">Cytoplasm</keyword>
<evidence type="ECO:0000256" key="12">
    <source>
        <dbReference type="ARBA" id="ARBA00022960"/>
    </source>
</evidence>
<evidence type="ECO:0000256" key="15">
    <source>
        <dbReference type="ARBA" id="ARBA00023306"/>
    </source>
</evidence>
<evidence type="ECO:0000256" key="2">
    <source>
        <dbReference type="ARBA" id="ARBA00003921"/>
    </source>
</evidence>
<dbReference type="InterPro" id="IPR016167">
    <property type="entry name" value="FAD-bd_PCMH_sub1"/>
</dbReference>
<gene>
    <name evidence="19 21" type="primary">murB</name>
    <name evidence="21" type="ORF">UC8_04430</name>
</gene>
<dbReference type="PROSITE" id="PS51387">
    <property type="entry name" value="FAD_PCMH"/>
    <property type="match status" value="1"/>
</dbReference>
<dbReference type="GO" id="GO:0071555">
    <property type="term" value="P:cell wall organization"/>
    <property type="evidence" value="ECO:0007669"/>
    <property type="project" value="UniProtKB-KW"/>
</dbReference>
<keyword evidence="12 19" id="KW-0133">Cell shape</keyword>
<comment type="subcellular location">
    <subcellularLocation>
        <location evidence="3 19">Cytoplasm</location>
    </subcellularLocation>
</comment>
<evidence type="ECO:0000256" key="17">
    <source>
        <dbReference type="ARBA" id="ARBA00031026"/>
    </source>
</evidence>
<evidence type="ECO:0000313" key="22">
    <source>
        <dbReference type="Proteomes" id="UP000325286"/>
    </source>
</evidence>
<comment type="pathway">
    <text evidence="4 19">Cell wall biogenesis; peptidoglycan biosynthesis.</text>
</comment>
<dbReference type="GO" id="GO:0008762">
    <property type="term" value="F:UDP-N-acetylmuramate dehydrogenase activity"/>
    <property type="evidence" value="ECO:0007669"/>
    <property type="project" value="UniProtKB-UniRule"/>
</dbReference>
<evidence type="ECO:0000256" key="6">
    <source>
        <dbReference type="ARBA" id="ARBA00015188"/>
    </source>
</evidence>
<keyword evidence="16 19" id="KW-0961">Cell wall biogenesis/degradation</keyword>
<evidence type="ECO:0000256" key="8">
    <source>
        <dbReference type="ARBA" id="ARBA00022618"/>
    </source>
</evidence>
<dbReference type="Gene3D" id="3.30.465.10">
    <property type="match status" value="1"/>
</dbReference>
<dbReference type="SUPFAM" id="SSF56176">
    <property type="entry name" value="FAD-binding/transporter-associated domain-like"/>
    <property type="match status" value="1"/>
</dbReference>
<dbReference type="OrthoDB" id="9804753at2"/>
<accession>A0A5B9QN91</accession>
<dbReference type="InterPro" id="IPR036635">
    <property type="entry name" value="MurB_C_sf"/>
</dbReference>
<dbReference type="InterPro" id="IPR016166">
    <property type="entry name" value="FAD-bd_PCMH"/>
</dbReference>
<evidence type="ECO:0000256" key="9">
    <source>
        <dbReference type="ARBA" id="ARBA00022630"/>
    </source>
</evidence>
<name>A0A5B9QN91_9BACT</name>
<keyword evidence="22" id="KW-1185">Reference proteome</keyword>
<keyword evidence="10 19" id="KW-0274">FAD</keyword>
<dbReference type="GO" id="GO:0005829">
    <property type="term" value="C:cytosol"/>
    <property type="evidence" value="ECO:0007669"/>
    <property type="project" value="TreeGrafter"/>
</dbReference>
<evidence type="ECO:0000256" key="18">
    <source>
        <dbReference type="ARBA" id="ARBA00048914"/>
    </source>
</evidence>
<dbReference type="InterPro" id="IPR003170">
    <property type="entry name" value="MurB"/>
</dbReference>
<dbReference type="GO" id="GO:0071949">
    <property type="term" value="F:FAD binding"/>
    <property type="evidence" value="ECO:0007669"/>
    <property type="project" value="InterPro"/>
</dbReference>
<dbReference type="Proteomes" id="UP000325286">
    <property type="component" value="Chromosome"/>
</dbReference>
<dbReference type="InterPro" id="IPR036318">
    <property type="entry name" value="FAD-bd_PCMH-like_sf"/>
</dbReference>
<comment type="cofactor">
    <cofactor evidence="1 19">
        <name>FAD</name>
        <dbReference type="ChEBI" id="CHEBI:57692"/>
    </cofactor>
</comment>
<proteinExistence type="inferred from homology"/>
<keyword evidence="15 19" id="KW-0131">Cell cycle</keyword>
<evidence type="ECO:0000256" key="1">
    <source>
        <dbReference type="ARBA" id="ARBA00001974"/>
    </source>
</evidence>
<feature type="domain" description="FAD-binding PCMH-type" evidence="20">
    <location>
        <begin position="24"/>
        <end position="189"/>
    </location>
</feature>
<dbReference type="HAMAP" id="MF_00037">
    <property type="entry name" value="MurB"/>
    <property type="match status" value="1"/>
</dbReference>
<dbReference type="InterPro" id="IPR011601">
    <property type="entry name" value="MurB_C"/>
</dbReference>
<evidence type="ECO:0000259" key="20">
    <source>
        <dbReference type="PROSITE" id="PS51387"/>
    </source>
</evidence>
<comment type="catalytic activity">
    <reaction evidence="18 19">
        <text>UDP-N-acetyl-alpha-D-muramate + NADP(+) = UDP-N-acetyl-3-O-(1-carboxyvinyl)-alpha-D-glucosamine + NADPH + H(+)</text>
        <dbReference type="Rhea" id="RHEA:12248"/>
        <dbReference type="ChEBI" id="CHEBI:15378"/>
        <dbReference type="ChEBI" id="CHEBI:57783"/>
        <dbReference type="ChEBI" id="CHEBI:58349"/>
        <dbReference type="ChEBI" id="CHEBI:68483"/>
        <dbReference type="ChEBI" id="CHEBI:70757"/>
        <dbReference type="EC" id="1.3.1.98"/>
    </reaction>
</comment>
<evidence type="ECO:0000313" key="21">
    <source>
        <dbReference type="EMBL" id="QEG38486.1"/>
    </source>
</evidence>
<evidence type="ECO:0000256" key="19">
    <source>
        <dbReference type="HAMAP-Rule" id="MF_00037"/>
    </source>
</evidence>
<keyword evidence="13 19" id="KW-0573">Peptidoglycan synthesis</keyword>
<dbReference type="EC" id="1.3.1.98" evidence="5 19"/>
<dbReference type="InterPro" id="IPR006094">
    <property type="entry name" value="Oxid_FAD_bind_N"/>
</dbReference>
<dbReference type="NCBIfam" id="TIGR00179">
    <property type="entry name" value="murB"/>
    <property type="match status" value="1"/>
</dbReference>
<dbReference type="Pfam" id="PF01565">
    <property type="entry name" value="FAD_binding_4"/>
    <property type="match status" value="1"/>
</dbReference>
<evidence type="ECO:0000256" key="4">
    <source>
        <dbReference type="ARBA" id="ARBA00004752"/>
    </source>
</evidence>
<feature type="active site" evidence="19">
    <location>
        <position position="170"/>
    </location>
</feature>
<dbReference type="KEGG" id="rul:UC8_04430"/>